<reference evidence="8" key="1">
    <citation type="journal article" date="2019" name="Int. J. Syst. Evol. Microbiol.">
        <title>The Global Catalogue of Microorganisms (GCM) 10K type strain sequencing project: providing services to taxonomists for standard genome sequencing and annotation.</title>
        <authorList>
            <consortium name="The Broad Institute Genomics Platform"/>
            <consortium name="The Broad Institute Genome Sequencing Center for Infectious Disease"/>
            <person name="Wu L."/>
            <person name="Ma J."/>
        </authorList>
    </citation>
    <scope>NUCLEOTIDE SEQUENCE [LARGE SCALE GENOMIC DNA]</scope>
    <source>
        <strain evidence="8">JCM 11896</strain>
    </source>
</reference>
<feature type="compositionally biased region" description="Basic and acidic residues" evidence="4">
    <location>
        <begin position="1"/>
        <end position="15"/>
    </location>
</feature>
<feature type="compositionally biased region" description="Low complexity" evidence="4">
    <location>
        <begin position="17"/>
        <end position="27"/>
    </location>
</feature>
<feature type="compositionally biased region" description="Low complexity" evidence="4">
    <location>
        <begin position="372"/>
        <end position="390"/>
    </location>
</feature>
<evidence type="ECO:0000256" key="2">
    <source>
        <dbReference type="ARBA" id="ARBA00022840"/>
    </source>
</evidence>
<dbReference type="Pfam" id="PF07724">
    <property type="entry name" value="AAA_2"/>
    <property type="match status" value="1"/>
</dbReference>
<name>A0ABP4I7V9_9PSEU</name>
<evidence type="ECO:0000256" key="4">
    <source>
        <dbReference type="SAM" id="MobiDB-lite"/>
    </source>
</evidence>
<dbReference type="Pfam" id="PF10431">
    <property type="entry name" value="ClpB_D2-small"/>
    <property type="match status" value="1"/>
</dbReference>
<dbReference type="EMBL" id="BAAAJK010000005">
    <property type="protein sequence ID" value="GAA1383792.1"/>
    <property type="molecule type" value="Genomic_DNA"/>
</dbReference>
<protein>
    <submittedName>
        <fullName evidence="7">AAA family ATPase</fullName>
    </submittedName>
</protein>
<dbReference type="SUPFAM" id="SSF52540">
    <property type="entry name" value="P-loop containing nucleoside triphosphate hydrolases"/>
    <property type="match status" value="1"/>
</dbReference>
<accession>A0ABP4I7V9</accession>
<evidence type="ECO:0000256" key="3">
    <source>
        <dbReference type="ARBA" id="ARBA00023186"/>
    </source>
</evidence>
<keyword evidence="2" id="KW-0067">ATP-binding</keyword>
<evidence type="ECO:0000313" key="7">
    <source>
        <dbReference type="EMBL" id="GAA1383792.1"/>
    </source>
</evidence>
<sequence length="390" mass="41087">MPYLSDRFHDRDTDLRAPGPAAPAAGPNRTGTFDATAVTAAIGQRVLGQAAALEAVGHALVIAQAGFQDRDRPMASVLLVGPTGVGKTELVRRLAAEIRSGPDDLCRVDMGQLGQEHYAASLAGAPPGYAGSREHASVLDRATVEGTALTPGIVLFDEVEKAHPLVLRALLGALDHGRLTLAGGDRTISFRNTFVFMTSNLGSAELARRQGRAWRRALGSLPARGPVGRRARAALGHRDGAIVDRAVRDFFEPEFLNRLDEVVHFGAIAPGTAARIVALRLDDVRERFRRRDVELVIGDGVVEVLVDAGFDTVNGARGLGRSVRRNVVVPVAQALVRHRRATDGARPPLTLRIDPAPGGGPDPLVVRPHSPGRAGAHGATAAGAGRAEPA</sequence>
<evidence type="ECO:0000313" key="8">
    <source>
        <dbReference type="Proteomes" id="UP001501414"/>
    </source>
</evidence>
<gene>
    <name evidence="7" type="ORF">GCM10009613_13670</name>
</gene>
<dbReference type="InterPro" id="IPR019489">
    <property type="entry name" value="Clp_ATPase_C"/>
</dbReference>
<dbReference type="PANTHER" id="PTHR11638:SF18">
    <property type="entry name" value="HEAT SHOCK PROTEIN 104"/>
    <property type="match status" value="1"/>
</dbReference>
<dbReference type="RefSeq" id="WP_344019529.1">
    <property type="nucleotide sequence ID" value="NZ_BAAAJK010000005.1"/>
</dbReference>
<keyword evidence="3" id="KW-0143">Chaperone</keyword>
<dbReference type="Gene3D" id="1.10.8.60">
    <property type="match status" value="1"/>
</dbReference>
<feature type="domain" description="Clp ATPase C-terminal" evidence="6">
    <location>
        <begin position="268"/>
        <end position="351"/>
    </location>
</feature>
<evidence type="ECO:0000256" key="1">
    <source>
        <dbReference type="ARBA" id="ARBA00022741"/>
    </source>
</evidence>
<feature type="region of interest" description="Disordered" evidence="4">
    <location>
        <begin position="1"/>
        <end position="30"/>
    </location>
</feature>
<feature type="region of interest" description="Disordered" evidence="4">
    <location>
        <begin position="345"/>
        <end position="390"/>
    </location>
</feature>
<keyword evidence="1" id="KW-0547">Nucleotide-binding</keyword>
<feature type="domain" description="AAA+ ATPase" evidence="5">
    <location>
        <begin position="73"/>
        <end position="219"/>
    </location>
</feature>
<dbReference type="SMART" id="SM01086">
    <property type="entry name" value="ClpB_D2-small"/>
    <property type="match status" value="1"/>
</dbReference>
<dbReference type="SMART" id="SM00382">
    <property type="entry name" value="AAA"/>
    <property type="match status" value="1"/>
</dbReference>
<dbReference type="InterPro" id="IPR050130">
    <property type="entry name" value="ClpA_ClpB"/>
</dbReference>
<dbReference type="PRINTS" id="PR00300">
    <property type="entry name" value="CLPPROTEASEA"/>
</dbReference>
<dbReference type="InterPro" id="IPR001270">
    <property type="entry name" value="ClpA/B"/>
</dbReference>
<dbReference type="CDD" id="cd19499">
    <property type="entry name" value="RecA-like_ClpB_Hsp104-like"/>
    <property type="match status" value="1"/>
</dbReference>
<dbReference type="PANTHER" id="PTHR11638">
    <property type="entry name" value="ATP-DEPENDENT CLP PROTEASE"/>
    <property type="match status" value="1"/>
</dbReference>
<keyword evidence="8" id="KW-1185">Reference proteome</keyword>
<dbReference type="Proteomes" id="UP001501414">
    <property type="component" value="Unassembled WGS sequence"/>
</dbReference>
<evidence type="ECO:0000259" key="6">
    <source>
        <dbReference type="SMART" id="SM01086"/>
    </source>
</evidence>
<evidence type="ECO:0000259" key="5">
    <source>
        <dbReference type="SMART" id="SM00382"/>
    </source>
</evidence>
<dbReference type="Gene3D" id="3.40.50.300">
    <property type="entry name" value="P-loop containing nucleotide triphosphate hydrolases"/>
    <property type="match status" value="1"/>
</dbReference>
<dbReference type="InterPro" id="IPR027417">
    <property type="entry name" value="P-loop_NTPase"/>
</dbReference>
<organism evidence="7 8">
    <name type="scientific">Pseudonocardia kongjuensis</name>
    <dbReference type="NCBI Taxonomy" id="102227"/>
    <lineage>
        <taxon>Bacteria</taxon>
        <taxon>Bacillati</taxon>
        <taxon>Actinomycetota</taxon>
        <taxon>Actinomycetes</taxon>
        <taxon>Pseudonocardiales</taxon>
        <taxon>Pseudonocardiaceae</taxon>
        <taxon>Pseudonocardia</taxon>
    </lineage>
</organism>
<proteinExistence type="predicted"/>
<dbReference type="InterPro" id="IPR003959">
    <property type="entry name" value="ATPase_AAA_core"/>
</dbReference>
<comment type="caution">
    <text evidence="7">The sequence shown here is derived from an EMBL/GenBank/DDBJ whole genome shotgun (WGS) entry which is preliminary data.</text>
</comment>
<dbReference type="InterPro" id="IPR003593">
    <property type="entry name" value="AAA+_ATPase"/>
</dbReference>